<dbReference type="PANTHER" id="PTHR33376">
    <property type="match status" value="1"/>
</dbReference>
<protein>
    <submittedName>
        <fullName evidence="5">TRAP transporter substrate-binding protein DctP</fullName>
    </submittedName>
</protein>
<dbReference type="RefSeq" id="WP_162663342.1">
    <property type="nucleotide sequence ID" value="NZ_CP048020.1"/>
</dbReference>
<dbReference type="AlphaFoldDB" id="A0A6P1XZJ8"/>
<keyword evidence="2" id="KW-0813">Transport</keyword>
<gene>
    <name evidence="5" type="ORF">GWP43_05605</name>
</gene>
<dbReference type="GO" id="GO:0055085">
    <property type="term" value="P:transmembrane transport"/>
    <property type="evidence" value="ECO:0007669"/>
    <property type="project" value="InterPro"/>
</dbReference>
<keyword evidence="3 4" id="KW-0732">Signal</keyword>
<organism evidence="5 6">
    <name type="scientific">Treponema vincentii</name>
    <dbReference type="NCBI Taxonomy" id="69710"/>
    <lineage>
        <taxon>Bacteria</taxon>
        <taxon>Pseudomonadati</taxon>
        <taxon>Spirochaetota</taxon>
        <taxon>Spirochaetia</taxon>
        <taxon>Spirochaetales</taxon>
        <taxon>Treponemataceae</taxon>
        <taxon>Treponema</taxon>
    </lineage>
</organism>
<comment type="similarity">
    <text evidence="1">Belongs to the bacterial solute-binding protein 7 family.</text>
</comment>
<dbReference type="EMBL" id="CP048020">
    <property type="protein sequence ID" value="QHX43006.1"/>
    <property type="molecule type" value="Genomic_DNA"/>
</dbReference>
<dbReference type="NCBIfam" id="NF037995">
    <property type="entry name" value="TRAP_S1"/>
    <property type="match status" value="1"/>
</dbReference>
<dbReference type="KEGG" id="trz:GWP43_05605"/>
<feature type="signal peptide" evidence="4">
    <location>
        <begin position="1"/>
        <end position="21"/>
    </location>
</feature>
<reference evidence="5 6" key="1">
    <citation type="submission" date="2020-01" db="EMBL/GenBank/DDBJ databases">
        <title>Complete genome sequence of a human oral phylogroup 1 Treponema sp. strain ATCC 700766, originally isolated from periodontitis dental plaque.</title>
        <authorList>
            <person name="Chan Y."/>
            <person name="Huo Y.-B."/>
            <person name="Yu X.-L."/>
            <person name="Zeng H."/>
            <person name="Leung W.-K."/>
            <person name="Watt R.M."/>
        </authorList>
    </citation>
    <scope>NUCLEOTIDE SEQUENCE [LARGE SCALE GENOMIC DNA]</scope>
    <source>
        <strain evidence="5 6">OMZ 804</strain>
    </source>
</reference>
<evidence type="ECO:0000256" key="1">
    <source>
        <dbReference type="ARBA" id="ARBA00009023"/>
    </source>
</evidence>
<proteinExistence type="inferred from homology"/>
<evidence type="ECO:0000313" key="5">
    <source>
        <dbReference type="EMBL" id="QHX43006.1"/>
    </source>
</evidence>
<evidence type="ECO:0000313" key="6">
    <source>
        <dbReference type="Proteomes" id="UP000464374"/>
    </source>
</evidence>
<evidence type="ECO:0000256" key="3">
    <source>
        <dbReference type="ARBA" id="ARBA00022729"/>
    </source>
</evidence>
<dbReference type="InterPro" id="IPR038404">
    <property type="entry name" value="TRAP_DctP_sf"/>
</dbReference>
<dbReference type="PANTHER" id="PTHR33376:SF7">
    <property type="entry name" value="C4-DICARBOXYLATE-BINDING PROTEIN DCTB"/>
    <property type="match status" value="1"/>
</dbReference>
<feature type="chain" id="PRO_5026951420" evidence="4">
    <location>
        <begin position="22"/>
        <end position="343"/>
    </location>
</feature>
<accession>A0A6P1XZJ8</accession>
<evidence type="ECO:0000256" key="4">
    <source>
        <dbReference type="SAM" id="SignalP"/>
    </source>
</evidence>
<evidence type="ECO:0000256" key="2">
    <source>
        <dbReference type="ARBA" id="ARBA00022448"/>
    </source>
</evidence>
<dbReference type="Gene3D" id="3.40.190.170">
    <property type="entry name" value="Bacterial extracellular solute-binding protein, family 7"/>
    <property type="match status" value="1"/>
</dbReference>
<dbReference type="Pfam" id="PF03480">
    <property type="entry name" value="DctP"/>
    <property type="match status" value="1"/>
</dbReference>
<dbReference type="Proteomes" id="UP000464374">
    <property type="component" value="Chromosome"/>
</dbReference>
<dbReference type="InterPro" id="IPR018389">
    <property type="entry name" value="DctP_fam"/>
</dbReference>
<name>A0A6P1XZJ8_9SPIR</name>
<sequence length="343" mass="38460">MRKFLTLFVALFIASMTLVNAEEIVLKIATVAPSRSPWDIELKKVAEEWNRITDGQVTVKIYNMTTLGGEKAGIQKLKAARPGQQAPLDGAIFTMIGLHELVPDAYIYTLALPFLLQNQQELDKALSVYGNKIESRINAAGYELIAWSNVGWLSFYTKEPYKTLGELKKIKLAVAGLDSPILSDSFKLSGFNVVDVASQKFSQMLKSKNGISGFFAVHLLTYVGGYYKDISYALDTKLCPIMAGFVISKASWDKIPKKYHAAMKEAMEKARKRLNDALDDSDADCVRKMEASGVTMIHLSKDELKKWEAEFSMNISDIHRAFPNAFDMDMYQNIQKLIAPMRK</sequence>